<evidence type="ECO:0000313" key="17">
    <source>
        <dbReference type="Proteomes" id="UP000234849"/>
    </source>
</evidence>
<dbReference type="GO" id="GO:0003723">
    <property type="term" value="F:RNA binding"/>
    <property type="evidence" value="ECO:0007669"/>
    <property type="project" value="UniProtKB-KW"/>
</dbReference>
<dbReference type="InterPro" id="IPR004341">
    <property type="entry name" value="CAT_RNA-bd_dom"/>
</dbReference>
<evidence type="ECO:0000313" key="12">
    <source>
        <dbReference type="EMBL" id="RGT41327.1"/>
    </source>
</evidence>
<gene>
    <name evidence="11" type="ORF">CDL18_00765</name>
    <name evidence="15" type="ORF">DW142_06255</name>
    <name evidence="14" type="ORF">DW243_03240</name>
    <name evidence="13" type="ORF">DW812_02335</name>
    <name evidence="12" type="ORF">DWX36_03345</name>
    <name evidence="16" type="ORF">DWZ50_00165</name>
    <name evidence="10" type="ORF">G4981_01315</name>
    <name evidence="9" type="ORF">G4993_01605</name>
    <name evidence="8" type="ORF">PNU63_04185</name>
</gene>
<dbReference type="PANTHER" id="PTHR30185">
    <property type="entry name" value="CRYPTIC BETA-GLUCOSIDE BGL OPERON ANTITERMINATOR"/>
    <property type="match status" value="1"/>
</dbReference>
<keyword evidence="5" id="KW-0804">Transcription</keyword>
<dbReference type="InterPro" id="IPR036634">
    <property type="entry name" value="PRD_sf"/>
</dbReference>
<evidence type="ECO:0000256" key="5">
    <source>
        <dbReference type="ARBA" id="ARBA00023163"/>
    </source>
</evidence>
<dbReference type="InterPro" id="IPR011608">
    <property type="entry name" value="PRD"/>
</dbReference>
<dbReference type="EMBL" id="QSIR01000002">
    <property type="protein sequence ID" value="RHD08754.1"/>
    <property type="molecule type" value="Genomic_DNA"/>
</dbReference>
<organism evidence="11 17">
    <name type="scientific">Mediterraneibacter gnavus</name>
    <name type="common">Ruminococcus gnavus</name>
    <dbReference type="NCBI Taxonomy" id="33038"/>
    <lineage>
        <taxon>Bacteria</taxon>
        <taxon>Bacillati</taxon>
        <taxon>Bacillota</taxon>
        <taxon>Clostridia</taxon>
        <taxon>Lachnospirales</taxon>
        <taxon>Lachnospiraceae</taxon>
        <taxon>Mediterraneibacter</taxon>
    </lineage>
</organism>
<evidence type="ECO:0000313" key="21">
    <source>
        <dbReference type="Proteomes" id="UP000284472"/>
    </source>
</evidence>
<keyword evidence="1" id="KW-0677">Repeat</keyword>
<dbReference type="Proteomes" id="UP000234849">
    <property type="component" value="Unassembled WGS sequence"/>
</dbReference>
<proteinExistence type="inferred from homology"/>
<evidence type="ECO:0000256" key="2">
    <source>
        <dbReference type="ARBA" id="ARBA00022884"/>
    </source>
</evidence>
<feature type="domain" description="PRD" evidence="7">
    <location>
        <begin position="175"/>
        <end position="282"/>
    </location>
</feature>
<dbReference type="EMBL" id="QRQE01000001">
    <property type="protein sequence ID" value="RHM81584.1"/>
    <property type="molecule type" value="Genomic_DNA"/>
</dbReference>
<reference evidence="8" key="5">
    <citation type="submission" date="2023-01" db="EMBL/GenBank/DDBJ databases">
        <title>Human gut microbiome strain richness.</title>
        <authorList>
            <person name="Chen-Liaw A."/>
        </authorList>
    </citation>
    <scope>NUCLEOTIDE SEQUENCE</scope>
    <source>
        <strain evidence="8">1001217st1_A9_1001217B_191108</strain>
    </source>
</reference>
<dbReference type="SUPFAM" id="SSF50151">
    <property type="entry name" value="SacY-like RNA-binding domain"/>
    <property type="match status" value="1"/>
</dbReference>
<dbReference type="Proteomes" id="UP001296581">
    <property type="component" value="Unassembled WGS sequence"/>
</dbReference>
<evidence type="ECO:0000256" key="6">
    <source>
        <dbReference type="ARBA" id="ARBA00038510"/>
    </source>
</evidence>
<dbReference type="InterPro" id="IPR036650">
    <property type="entry name" value="CAT_RNA-bd_dom_sf"/>
</dbReference>
<evidence type="ECO:0000313" key="9">
    <source>
        <dbReference type="EMBL" id="NSI57105.1"/>
    </source>
</evidence>
<dbReference type="EMBL" id="QRLN01000006">
    <property type="protein sequence ID" value="RHJ14099.1"/>
    <property type="molecule type" value="Genomic_DNA"/>
</dbReference>
<dbReference type="Proteomes" id="UP001211731">
    <property type="component" value="Unassembled WGS sequence"/>
</dbReference>
<reference evidence="9" key="3">
    <citation type="journal article" date="2020" name="Cell Host Microbe">
        <title>Functional and Genomic Variation between Human-Derived Isolates of Lachnospiraceae Reveals Inter- and Intra-Species Diversity.</title>
        <authorList>
            <person name="Sorbara M.T."/>
            <person name="Littmann E.R."/>
            <person name="Fontana E."/>
            <person name="Moody T.U."/>
            <person name="Kohout C.E."/>
            <person name="Gjonbalaj M."/>
            <person name="Eaton V."/>
            <person name="Seok R."/>
            <person name="Leiner I.M."/>
            <person name="Pamer E.G."/>
        </authorList>
    </citation>
    <scope>NUCLEOTIDE SEQUENCE</scope>
    <source>
        <strain evidence="10">MSK.11.9</strain>
        <strain evidence="9">MSK.15.32</strain>
    </source>
</reference>
<dbReference type="Proteomes" id="UP000284472">
    <property type="component" value="Unassembled WGS sequence"/>
</dbReference>
<feature type="domain" description="PRD" evidence="7">
    <location>
        <begin position="65"/>
        <end position="170"/>
    </location>
</feature>
<sequence>MIIKKVLNNNLLLVESENGKEQIAMGKGLRFSYKVGERLRETDVEKIYMLKDEKNTQDYIRLLQDVPASYAEVIQDAVQMVTCKMASRLNEQIFVTLSDHLIYALERYKKGIVLQNRMLWEIQKFYPKEYLLGSEVLSYLNQELNVNLPEEEAGNIAFHIVNAQIDATENKIGMQNGMLMVKMLKDLFQIVQLYYQWEIDEESINYSRFVIHMQFFLQRLLEDKMLENADAWIYHSVVQQEKKAAGCVEQIRKYIRNLLQKEITEEERVYLIVHISRIKQKQ</sequence>
<evidence type="ECO:0000256" key="3">
    <source>
        <dbReference type="ARBA" id="ARBA00023015"/>
    </source>
</evidence>
<reference evidence="9" key="4">
    <citation type="submission" date="2020-02" db="EMBL/GenBank/DDBJ databases">
        <authorList>
            <person name="Littmann E."/>
            <person name="Sorbara M."/>
        </authorList>
    </citation>
    <scope>NUCLEOTIDE SEQUENCE</scope>
    <source>
        <strain evidence="10">MSK.11.9</strain>
        <strain evidence="9">MSK.15.32</strain>
    </source>
</reference>
<evidence type="ECO:0000259" key="7">
    <source>
        <dbReference type="PROSITE" id="PS51372"/>
    </source>
</evidence>
<dbReference type="InterPro" id="IPR050661">
    <property type="entry name" value="BglG_antiterminators"/>
</dbReference>
<dbReference type="Gene3D" id="1.10.1790.10">
    <property type="entry name" value="PRD domain"/>
    <property type="match status" value="2"/>
</dbReference>
<evidence type="ECO:0000313" key="20">
    <source>
        <dbReference type="Proteomes" id="UP000283992"/>
    </source>
</evidence>
<dbReference type="Proteomes" id="UP000283981">
    <property type="component" value="Unassembled WGS sequence"/>
</dbReference>
<evidence type="ECO:0000313" key="18">
    <source>
        <dbReference type="Proteomes" id="UP000283834"/>
    </source>
</evidence>
<dbReference type="PROSITE" id="PS51372">
    <property type="entry name" value="PRD_2"/>
    <property type="match status" value="2"/>
</dbReference>
<evidence type="ECO:0000256" key="4">
    <source>
        <dbReference type="ARBA" id="ARBA00023159"/>
    </source>
</evidence>
<reference evidence="18 19" key="2">
    <citation type="submission" date="2018-08" db="EMBL/GenBank/DDBJ databases">
        <title>A genome reference for cultivated species of the human gut microbiota.</title>
        <authorList>
            <person name="Zou Y."/>
            <person name="Xue W."/>
            <person name="Luo G."/>
        </authorList>
    </citation>
    <scope>NUCLEOTIDE SEQUENCE [LARGE SCALE GENOMIC DNA]</scope>
    <source>
        <strain evidence="12 18">AF19-16AC</strain>
        <strain evidence="16 22">AF33-12</strain>
        <strain evidence="15 20">AM12-54</strain>
        <strain evidence="14 19">AM21-18</strain>
        <strain evidence="13 21">AM32-6</strain>
    </source>
</reference>
<keyword evidence="2" id="KW-0694">RNA-binding</keyword>
<dbReference type="Pfam" id="PF03123">
    <property type="entry name" value="CAT_RBD"/>
    <property type="match status" value="1"/>
</dbReference>
<evidence type="ECO:0000313" key="22">
    <source>
        <dbReference type="Proteomes" id="UP000285610"/>
    </source>
</evidence>
<evidence type="ECO:0000313" key="16">
    <source>
        <dbReference type="EMBL" id="RHM81584.1"/>
    </source>
</evidence>
<dbReference type="EMBL" id="NIHM01000001">
    <property type="protein sequence ID" value="PLT58146.1"/>
    <property type="molecule type" value="Genomic_DNA"/>
</dbReference>
<reference evidence="11 17" key="1">
    <citation type="journal article" date="2017" name="Genome Med.">
        <title>A novel Ruminococcus gnavus clade enriched in inflammatory bowel disease patients.</title>
        <authorList>
            <person name="Hall A.B."/>
            <person name="Yassour M."/>
            <person name="Sauk J."/>
            <person name="Garner A."/>
            <person name="Jiang X."/>
            <person name="Arthur T."/>
            <person name="Lagoudas G.K."/>
            <person name="Vatanen T."/>
            <person name="Fornelos N."/>
            <person name="Wilson R."/>
            <person name="Bertha M."/>
            <person name="Cohen M."/>
            <person name="Garber J."/>
            <person name="Khalili H."/>
            <person name="Gevers D."/>
            <person name="Ananthakrishnan A.N."/>
            <person name="Kugathasan S."/>
            <person name="Lander E.S."/>
            <person name="Blainey P."/>
            <person name="Vlamakis H."/>
            <person name="Xavier R.J."/>
            <person name="Huttenhower C."/>
        </authorList>
    </citation>
    <scope>NUCLEOTIDE SEQUENCE [LARGE SCALE GENOMIC DNA]</scope>
    <source>
        <strain evidence="11 17">RJX1118</strain>
    </source>
</reference>
<name>A0A2N5NMR2_MEDGN</name>
<evidence type="ECO:0000313" key="8">
    <source>
        <dbReference type="EMBL" id="MDB8737985.1"/>
    </source>
</evidence>
<dbReference type="AlphaFoldDB" id="A0A2N5NMR2"/>
<comment type="caution">
    <text evidence="11">The sequence shown here is derived from an EMBL/GenBank/DDBJ whole genome shotgun (WGS) entry which is preliminary data.</text>
</comment>
<dbReference type="Proteomes" id="UP001296580">
    <property type="component" value="Unassembled WGS sequence"/>
</dbReference>
<comment type="similarity">
    <text evidence="6">Belongs to the transcriptional antiterminator BglG family.</text>
</comment>
<dbReference type="Gene3D" id="2.30.24.10">
    <property type="entry name" value="CAT RNA-binding domain"/>
    <property type="match status" value="1"/>
</dbReference>
<dbReference type="EMBL" id="JAAIRV010000002">
    <property type="protein sequence ID" value="NSI57105.1"/>
    <property type="molecule type" value="Genomic_DNA"/>
</dbReference>
<evidence type="ECO:0000313" key="19">
    <source>
        <dbReference type="Proteomes" id="UP000283981"/>
    </source>
</evidence>
<dbReference type="EMBL" id="QRWQ01000002">
    <property type="protein sequence ID" value="RGT41327.1"/>
    <property type="molecule type" value="Genomic_DNA"/>
</dbReference>
<dbReference type="RefSeq" id="WP_009243862.1">
    <property type="nucleotide sequence ID" value="NZ_BAABSA010000001.1"/>
</dbReference>
<evidence type="ECO:0000313" key="15">
    <source>
        <dbReference type="EMBL" id="RHJ14099.1"/>
    </source>
</evidence>
<dbReference type="PANTHER" id="PTHR30185:SF15">
    <property type="entry name" value="CRYPTIC BETA-GLUCOSIDE BGL OPERON ANTITERMINATOR"/>
    <property type="match status" value="1"/>
</dbReference>
<accession>A0A2N5NMR2</accession>
<protein>
    <submittedName>
        <fullName evidence="11">Antitermination protein BlgG</fullName>
    </submittedName>
    <submittedName>
        <fullName evidence="8">PRD domain-containing protein</fullName>
    </submittedName>
</protein>
<evidence type="ECO:0000313" key="10">
    <source>
        <dbReference type="EMBL" id="NSI63951.1"/>
    </source>
</evidence>
<evidence type="ECO:0000313" key="14">
    <source>
        <dbReference type="EMBL" id="RHG87550.1"/>
    </source>
</evidence>
<evidence type="ECO:0000313" key="13">
    <source>
        <dbReference type="EMBL" id="RHD08754.1"/>
    </source>
</evidence>
<evidence type="ECO:0000256" key="1">
    <source>
        <dbReference type="ARBA" id="ARBA00022737"/>
    </source>
</evidence>
<dbReference type="SMART" id="SM01061">
    <property type="entry name" value="CAT_RBD"/>
    <property type="match status" value="1"/>
</dbReference>
<dbReference type="Proteomes" id="UP000285610">
    <property type="component" value="Unassembled WGS sequence"/>
</dbReference>
<dbReference type="EMBL" id="JAAIRY010000001">
    <property type="protein sequence ID" value="NSI63951.1"/>
    <property type="molecule type" value="Genomic_DNA"/>
</dbReference>
<dbReference type="InterPro" id="IPR001550">
    <property type="entry name" value="Transcrpt_antitermin_CS"/>
</dbReference>
<dbReference type="Proteomes" id="UP000283834">
    <property type="component" value="Unassembled WGS sequence"/>
</dbReference>
<evidence type="ECO:0000313" key="11">
    <source>
        <dbReference type="EMBL" id="PLT58146.1"/>
    </source>
</evidence>
<dbReference type="GO" id="GO:0045893">
    <property type="term" value="P:positive regulation of DNA-templated transcription"/>
    <property type="evidence" value="ECO:0007669"/>
    <property type="project" value="InterPro"/>
</dbReference>
<dbReference type="Proteomes" id="UP000283992">
    <property type="component" value="Unassembled WGS sequence"/>
</dbReference>
<dbReference type="Pfam" id="PF00874">
    <property type="entry name" value="PRD"/>
    <property type="match status" value="2"/>
</dbReference>
<dbReference type="PROSITE" id="PS00654">
    <property type="entry name" value="PRD_1"/>
    <property type="match status" value="1"/>
</dbReference>
<keyword evidence="4" id="KW-0010">Activator</keyword>
<dbReference type="EMBL" id="JAQMLR010000003">
    <property type="protein sequence ID" value="MDB8737985.1"/>
    <property type="molecule type" value="Genomic_DNA"/>
</dbReference>
<keyword evidence="3" id="KW-0805">Transcription regulation</keyword>
<dbReference type="EMBL" id="QRIS01000004">
    <property type="protein sequence ID" value="RHG87550.1"/>
    <property type="molecule type" value="Genomic_DNA"/>
</dbReference>
<dbReference type="SUPFAM" id="SSF63520">
    <property type="entry name" value="PTS-regulatory domain, PRD"/>
    <property type="match status" value="2"/>
</dbReference>